<dbReference type="AlphaFoldDB" id="A0A1T4K808"/>
<comment type="cofactor">
    <cofactor evidence="6">
        <name>Mg(2+)</name>
        <dbReference type="ChEBI" id="CHEBI:18420"/>
    </cofactor>
    <text evidence="6">Binds 1 Mg(2+) ion per trimer.</text>
</comment>
<dbReference type="RefSeq" id="WP_078710830.1">
    <property type="nucleotide sequence ID" value="NZ_FUWY01000001.1"/>
</dbReference>
<keyword evidence="6" id="KW-0460">Magnesium</keyword>
<evidence type="ECO:0000256" key="5">
    <source>
        <dbReference type="PIRSR" id="PIRSR000699-1"/>
    </source>
</evidence>
<dbReference type="EMBL" id="FUWY01000001">
    <property type="protein sequence ID" value="SJZ38562.1"/>
    <property type="molecule type" value="Genomic_DNA"/>
</dbReference>
<protein>
    <submittedName>
        <fullName evidence="8">PTS system, cellobiose-specific IIA component</fullName>
    </submittedName>
</protein>
<dbReference type="STRING" id="118967.SAMN02745191_0386"/>
<dbReference type="InterPro" id="IPR036542">
    <property type="entry name" value="PTS_IIA_lac/cel_sf"/>
</dbReference>
<dbReference type="PROSITE" id="PS51095">
    <property type="entry name" value="PTS_EIIA_TYPE_3"/>
    <property type="match status" value="1"/>
</dbReference>
<dbReference type="PANTHER" id="PTHR34382:SF7">
    <property type="entry name" value="PTS SYSTEM N,N'-DIACETYLCHITOBIOSE-SPECIFIC EIIA COMPONENT"/>
    <property type="match status" value="1"/>
</dbReference>
<evidence type="ECO:0000256" key="6">
    <source>
        <dbReference type="PIRSR" id="PIRSR000699-2"/>
    </source>
</evidence>
<evidence type="ECO:0000256" key="4">
    <source>
        <dbReference type="ARBA" id="ARBA00022683"/>
    </source>
</evidence>
<organism evidence="8 9">
    <name type="scientific">Anaerorhabdus furcosa</name>
    <dbReference type="NCBI Taxonomy" id="118967"/>
    <lineage>
        <taxon>Bacteria</taxon>
        <taxon>Bacillati</taxon>
        <taxon>Bacillota</taxon>
        <taxon>Erysipelotrichia</taxon>
        <taxon>Erysipelotrichales</taxon>
        <taxon>Erysipelotrichaceae</taxon>
        <taxon>Anaerorhabdus</taxon>
    </lineage>
</organism>
<keyword evidence="6" id="KW-0479">Metal-binding</keyword>
<dbReference type="Gene3D" id="1.20.58.80">
    <property type="entry name" value="Phosphotransferase system, lactose/cellobiose-type IIA subunit"/>
    <property type="match status" value="1"/>
</dbReference>
<evidence type="ECO:0000256" key="1">
    <source>
        <dbReference type="ARBA" id="ARBA00022448"/>
    </source>
</evidence>
<feature type="active site" description="Tele-phosphohistidine intermediate" evidence="5">
    <location>
        <position position="76"/>
    </location>
</feature>
<name>A0A1T4K808_9FIRM</name>
<proteinExistence type="predicted"/>
<sequence length="102" mass="11415">MEGLELLAFQIISTVGTARSLYIEAIQEAKKGDFEEATKKMEEGSQLFLEGHHAHAELIQKEANGEITSINLLLVHAEDQLMSAEGFKIIAQELIEIYQSRK</sequence>
<dbReference type="Proteomes" id="UP000243297">
    <property type="component" value="Unassembled WGS sequence"/>
</dbReference>
<dbReference type="CDD" id="cd00215">
    <property type="entry name" value="PTS_IIA_lac"/>
    <property type="match status" value="1"/>
</dbReference>
<keyword evidence="4" id="KW-0598">Phosphotransferase system</keyword>
<reference evidence="9" key="1">
    <citation type="submission" date="2017-02" db="EMBL/GenBank/DDBJ databases">
        <authorList>
            <person name="Varghese N."/>
            <person name="Submissions S."/>
        </authorList>
    </citation>
    <scope>NUCLEOTIDE SEQUENCE [LARGE SCALE GENOMIC DNA]</scope>
    <source>
        <strain evidence="9">ATCC 25662</strain>
    </source>
</reference>
<evidence type="ECO:0000256" key="2">
    <source>
        <dbReference type="ARBA" id="ARBA00022597"/>
    </source>
</evidence>
<keyword evidence="1" id="KW-0813">Transport</keyword>
<evidence type="ECO:0000256" key="7">
    <source>
        <dbReference type="PROSITE-ProRule" id="PRU00418"/>
    </source>
</evidence>
<feature type="binding site" evidence="6">
    <location>
        <position position="79"/>
    </location>
    <ligand>
        <name>Mg(2+)</name>
        <dbReference type="ChEBI" id="CHEBI:18420"/>
        <note>ligand shared between all trimeric partners</note>
    </ligand>
</feature>
<keyword evidence="9" id="KW-1185">Reference proteome</keyword>
<keyword evidence="2" id="KW-0762">Sugar transport</keyword>
<dbReference type="GO" id="GO:0046872">
    <property type="term" value="F:metal ion binding"/>
    <property type="evidence" value="ECO:0007669"/>
    <property type="project" value="UniProtKB-KW"/>
</dbReference>
<dbReference type="PIRSF" id="PIRSF000699">
    <property type="entry name" value="PTS_IILac_III"/>
    <property type="match status" value="1"/>
</dbReference>
<keyword evidence="3" id="KW-0808">Transferase</keyword>
<evidence type="ECO:0000256" key="3">
    <source>
        <dbReference type="ARBA" id="ARBA00022679"/>
    </source>
</evidence>
<dbReference type="GO" id="GO:0016740">
    <property type="term" value="F:transferase activity"/>
    <property type="evidence" value="ECO:0007669"/>
    <property type="project" value="UniProtKB-KW"/>
</dbReference>
<dbReference type="GO" id="GO:0009401">
    <property type="term" value="P:phosphoenolpyruvate-dependent sugar phosphotransferase system"/>
    <property type="evidence" value="ECO:0007669"/>
    <property type="project" value="UniProtKB-KW"/>
</dbReference>
<dbReference type="InterPro" id="IPR003188">
    <property type="entry name" value="PTS_IIA_lac/cel"/>
</dbReference>
<accession>A0A1T4K808</accession>
<feature type="modified residue" description="Phosphohistidine; by HPr" evidence="7">
    <location>
        <position position="76"/>
    </location>
</feature>
<dbReference type="OrthoDB" id="398956at2"/>
<gene>
    <name evidence="8" type="ORF">SAMN02745191_0386</name>
</gene>
<dbReference type="Pfam" id="PF02255">
    <property type="entry name" value="PTS_IIA"/>
    <property type="match status" value="1"/>
</dbReference>
<evidence type="ECO:0000313" key="8">
    <source>
        <dbReference type="EMBL" id="SJZ38562.1"/>
    </source>
</evidence>
<dbReference type="PANTHER" id="PTHR34382">
    <property type="entry name" value="PTS SYSTEM N,N'-DIACETYLCHITOBIOSE-SPECIFIC EIIA COMPONENT"/>
    <property type="match status" value="1"/>
</dbReference>
<dbReference type="SUPFAM" id="SSF46973">
    <property type="entry name" value="Enzyme IIa from lactose specific PTS, IIa-lac"/>
    <property type="match status" value="1"/>
</dbReference>
<evidence type="ECO:0000313" key="9">
    <source>
        <dbReference type="Proteomes" id="UP000243297"/>
    </source>
</evidence>